<dbReference type="STRING" id="121290.APY04_0539"/>
<dbReference type="Proteomes" id="UP000059074">
    <property type="component" value="Unassembled WGS sequence"/>
</dbReference>
<dbReference type="PROSITE" id="PS51318">
    <property type="entry name" value="TAT"/>
    <property type="match status" value="1"/>
</dbReference>
<dbReference type="PATRIC" id="fig|121290.4.peg.2568"/>
<accession>A0A109BM13</accession>
<dbReference type="Pfam" id="PF06282">
    <property type="entry name" value="DUF1036"/>
    <property type="match status" value="1"/>
</dbReference>
<sequence>MVSRDRDGFLQRAGLLAGVVLIPGMLVFSSSAHADLKLCNSTSSRVGVAVGYQDATGWATEGWWNIASQTCETLLKGPVPSRFIYIHALDYDRGGEWAGDNFMCTDDKSFAIRGVQDCQQRGHKRTGFFEVDTGESQEWTIRLTDPEASEK</sequence>
<reference evidence="1 2" key="1">
    <citation type="submission" date="2015-10" db="EMBL/GenBank/DDBJ databases">
        <title>Transcriptomic analysis of a linuron degrading triple-species bacterial consortium.</title>
        <authorList>
            <person name="Albers P."/>
        </authorList>
    </citation>
    <scope>NUCLEOTIDE SEQUENCE [LARGE SCALE GENOMIC DNA]</scope>
    <source>
        <strain evidence="1 2">WDL6</strain>
    </source>
</reference>
<dbReference type="RefSeq" id="WP_245281791.1">
    <property type="nucleotide sequence ID" value="NZ_LMTR01000026.1"/>
</dbReference>
<evidence type="ECO:0000313" key="1">
    <source>
        <dbReference type="EMBL" id="KWT71288.1"/>
    </source>
</evidence>
<name>A0A109BM13_HYPSL</name>
<protein>
    <submittedName>
        <fullName evidence="1">Putative integral membrane protein</fullName>
    </submittedName>
</protein>
<dbReference type="InterPro" id="IPR009380">
    <property type="entry name" value="DUF1036"/>
</dbReference>
<keyword evidence="2" id="KW-1185">Reference proteome</keyword>
<gene>
    <name evidence="1" type="ORF">APY04_0539</name>
</gene>
<proteinExistence type="predicted"/>
<dbReference type="AlphaFoldDB" id="A0A109BM13"/>
<comment type="caution">
    <text evidence="1">The sequence shown here is derived from an EMBL/GenBank/DDBJ whole genome shotgun (WGS) entry which is preliminary data.</text>
</comment>
<dbReference type="InterPro" id="IPR006311">
    <property type="entry name" value="TAT_signal"/>
</dbReference>
<organism evidence="1 2">
    <name type="scientific">Hyphomicrobium sulfonivorans</name>
    <dbReference type="NCBI Taxonomy" id="121290"/>
    <lineage>
        <taxon>Bacteria</taxon>
        <taxon>Pseudomonadati</taxon>
        <taxon>Pseudomonadota</taxon>
        <taxon>Alphaproteobacteria</taxon>
        <taxon>Hyphomicrobiales</taxon>
        <taxon>Hyphomicrobiaceae</taxon>
        <taxon>Hyphomicrobium</taxon>
    </lineage>
</organism>
<dbReference type="EMBL" id="LMTR01000026">
    <property type="protein sequence ID" value="KWT71288.1"/>
    <property type="molecule type" value="Genomic_DNA"/>
</dbReference>
<evidence type="ECO:0000313" key="2">
    <source>
        <dbReference type="Proteomes" id="UP000059074"/>
    </source>
</evidence>